<dbReference type="EMBL" id="JARBHB010000006">
    <property type="protein sequence ID" value="KAJ8880533.1"/>
    <property type="molecule type" value="Genomic_DNA"/>
</dbReference>
<organism evidence="2 3">
    <name type="scientific">Dryococelus australis</name>
    <dbReference type="NCBI Taxonomy" id="614101"/>
    <lineage>
        <taxon>Eukaryota</taxon>
        <taxon>Metazoa</taxon>
        <taxon>Ecdysozoa</taxon>
        <taxon>Arthropoda</taxon>
        <taxon>Hexapoda</taxon>
        <taxon>Insecta</taxon>
        <taxon>Pterygota</taxon>
        <taxon>Neoptera</taxon>
        <taxon>Polyneoptera</taxon>
        <taxon>Phasmatodea</taxon>
        <taxon>Verophasmatodea</taxon>
        <taxon>Anareolatae</taxon>
        <taxon>Phasmatidae</taxon>
        <taxon>Eurycanthinae</taxon>
        <taxon>Dryococelus</taxon>
    </lineage>
</organism>
<evidence type="ECO:0000313" key="3">
    <source>
        <dbReference type="Proteomes" id="UP001159363"/>
    </source>
</evidence>
<reference evidence="2 3" key="1">
    <citation type="submission" date="2023-02" db="EMBL/GenBank/DDBJ databases">
        <title>LHISI_Scaffold_Assembly.</title>
        <authorList>
            <person name="Stuart O.P."/>
            <person name="Cleave R."/>
            <person name="Magrath M.J.L."/>
            <person name="Mikheyev A.S."/>
        </authorList>
    </citation>
    <scope>NUCLEOTIDE SEQUENCE [LARGE SCALE GENOMIC DNA]</scope>
    <source>
        <strain evidence="2">Daus_M_001</strain>
        <tissue evidence="2">Leg muscle</tissue>
    </source>
</reference>
<accession>A0ABQ9H8A4</accession>
<feature type="region of interest" description="Disordered" evidence="1">
    <location>
        <begin position="227"/>
        <end position="263"/>
    </location>
</feature>
<keyword evidence="3" id="KW-1185">Reference proteome</keyword>
<name>A0ABQ9H8A4_9NEOP</name>
<protein>
    <submittedName>
        <fullName evidence="2">Uncharacterized protein</fullName>
    </submittedName>
</protein>
<proteinExistence type="predicted"/>
<feature type="region of interest" description="Disordered" evidence="1">
    <location>
        <begin position="393"/>
        <end position="424"/>
    </location>
</feature>
<evidence type="ECO:0000313" key="2">
    <source>
        <dbReference type="EMBL" id="KAJ8880533.1"/>
    </source>
</evidence>
<feature type="compositionally biased region" description="Basic and acidic residues" evidence="1">
    <location>
        <begin position="237"/>
        <end position="246"/>
    </location>
</feature>
<evidence type="ECO:0000256" key="1">
    <source>
        <dbReference type="SAM" id="MobiDB-lite"/>
    </source>
</evidence>
<comment type="caution">
    <text evidence="2">The sequence shown here is derived from an EMBL/GenBank/DDBJ whole genome shotgun (WGS) entry which is preliminary data.</text>
</comment>
<gene>
    <name evidence="2" type="ORF">PR048_017003</name>
</gene>
<sequence length="631" mass="71086">MAQVYTNWQKSRLDPKKDFQKCSVYREKPIPFMFSQYADKRARQTGDFSLECSRRQAGGTDEIDMCKFAVVVTPSSLISWLLINSSVRCRALVSCDRPNSSFVGSQKSCETGAAASLSTIGCSRIRESQGLNWGSFKYHSPEGSPWEEVCTRNRLFMLLGVTTERAGRIRELEAEVATEDECREFVTYSLPPATKLKVGECPESFPLKELQYSGECENLRADNCQTRSMGQRRKGGEKREIPEKTRRPAASSGTIPTCEKPGIEPGSPRWEAGSLTATPPRPPYFWRVRVWHRYRNSDRQCYAALCVPDRWLELASLIRAAITARIPLPQLSIMRPLYRTVQHSLTLLLPASYWLAVKRGVSKELSSNYNSRRKEQEFGVYLAYRPASADRCADPTCTGSTTPPPPQPHDTPQTKPPLTPHRLAHSPPSAKIIFFPELECTRPRADNFPRAFPCQGHVQHTPYPLVTLASFHDQPQVVKCGGRRRGGAQSRGRLWTVAHAPINNSLDSSTILGILGIRDLSIVLRHVDSTITSSRAAKVPAKCHQFYVSKTNSADSGDCHRLFTGLKEPKNKWDWLTRYDCAKLSTFRGSNPTQEQTGDQQEIKAPDRRCGYEKYSEELGWWKGVSDRVCE</sequence>
<dbReference type="Proteomes" id="UP001159363">
    <property type="component" value="Chromosome 5"/>
</dbReference>
<feature type="compositionally biased region" description="Pro residues" evidence="1">
    <location>
        <begin position="402"/>
        <end position="419"/>
    </location>
</feature>